<dbReference type="Gene3D" id="3.90.470.20">
    <property type="entry name" value="4'-phosphopantetheinyl transferase domain"/>
    <property type="match status" value="1"/>
</dbReference>
<dbReference type="OrthoDB" id="517356at2"/>
<dbReference type="Proteomes" id="UP000439550">
    <property type="component" value="Unassembled WGS sequence"/>
</dbReference>
<comment type="subcellular location">
    <subcellularLocation>
        <location evidence="8">Cytoplasm</location>
    </subcellularLocation>
</comment>
<accession>A0A7X2D0W3</accession>
<dbReference type="Pfam" id="PF01648">
    <property type="entry name" value="ACPS"/>
    <property type="match status" value="1"/>
</dbReference>
<comment type="cofactor">
    <cofactor evidence="8">
        <name>Mg(2+)</name>
        <dbReference type="ChEBI" id="CHEBI:18420"/>
    </cofactor>
</comment>
<keyword evidence="8" id="KW-0963">Cytoplasm</keyword>
<dbReference type="InterPro" id="IPR008278">
    <property type="entry name" value="4-PPantetheinyl_Trfase_dom"/>
</dbReference>
<dbReference type="NCBIfam" id="TIGR00516">
    <property type="entry name" value="acpS"/>
    <property type="match status" value="1"/>
</dbReference>
<comment type="catalytic activity">
    <reaction evidence="8">
        <text>apo-[ACP] + CoA = holo-[ACP] + adenosine 3',5'-bisphosphate + H(+)</text>
        <dbReference type="Rhea" id="RHEA:12068"/>
        <dbReference type="Rhea" id="RHEA-COMP:9685"/>
        <dbReference type="Rhea" id="RHEA-COMP:9690"/>
        <dbReference type="ChEBI" id="CHEBI:15378"/>
        <dbReference type="ChEBI" id="CHEBI:29999"/>
        <dbReference type="ChEBI" id="CHEBI:57287"/>
        <dbReference type="ChEBI" id="CHEBI:58343"/>
        <dbReference type="ChEBI" id="CHEBI:64479"/>
        <dbReference type="EC" id="2.7.8.7"/>
    </reaction>
</comment>
<keyword evidence="1 8" id="KW-0444">Lipid biosynthesis</keyword>
<dbReference type="HAMAP" id="MF_00101">
    <property type="entry name" value="AcpS"/>
    <property type="match status" value="1"/>
</dbReference>
<name>A0A7X2D0W3_9LACT</name>
<evidence type="ECO:0000256" key="3">
    <source>
        <dbReference type="ARBA" id="ARBA00022723"/>
    </source>
</evidence>
<dbReference type="GO" id="GO:0006633">
    <property type="term" value="P:fatty acid biosynthetic process"/>
    <property type="evidence" value="ECO:0007669"/>
    <property type="project" value="UniProtKB-UniRule"/>
</dbReference>
<evidence type="ECO:0000256" key="5">
    <source>
        <dbReference type="ARBA" id="ARBA00022842"/>
    </source>
</evidence>
<evidence type="ECO:0000256" key="6">
    <source>
        <dbReference type="ARBA" id="ARBA00023098"/>
    </source>
</evidence>
<keyword evidence="4 8" id="KW-0276">Fatty acid metabolism</keyword>
<keyword evidence="2 8" id="KW-0808">Transferase</keyword>
<dbReference type="NCBIfam" id="TIGR00556">
    <property type="entry name" value="pantethn_trn"/>
    <property type="match status" value="1"/>
</dbReference>
<reference evidence="10 11" key="1">
    <citation type="submission" date="2019-10" db="EMBL/GenBank/DDBJ databases">
        <authorList>
            <person name="Dong K."/>
        </authorList>
    </citation>
    <scope>NUCLEOTIDE SEQUENCE [LARGE SCALE GENOMIC DNA]</scope>
    <source>
        <strain evidence="10 11">DSM 28960</strain>
    </source>
</reference>
<keyword evidence="5 8" id="KW-0460">Magnesium</keyword>
<dbReference type="GO" id="GO:0008897">
    <property type="term" value="F:holo-[acyl-carrier-protein] synthase activity"/>
    <property type="evidence" value="ECO:0007669"/>
    <property type="project" value="UniProtKB-UniRule"/>
</dbReference>
<dbReference type="EMBL" id="WITJ01000010">
    <property type="protein sequence ID" value="MQW39938.1"/>
    <property type="molecule type" value="Genomic_DNA"/>
</dbReference>
<gene>
    <name evidence="8" type="primary">acpS</name>
    <name evidence="10" type="ORF">GHI93_08360</name>
</gene>
<keyword evidence="7 8" id="KW-0275">Fatty acid biosynthesis</keyword>
<keyword evidence="11" id="KW-1185">Reference proteome</keyword>
<evidence type="ECO:0000256" key="7">
    <source>
        <dbReference type="ARBA" id="ARBA00023160"/>
    </source>
</evidence>
<dbReference type="GO" id="GO:0005737">
    <property type="term" value="C:cytoplasm"/>
    <property type="evidence" value="ECO:0007669"/>
    <property type="project" value="UniProtKB-SubCell"/>
</dbReference>
<keyword evidence="6 8" id="KW-0443">Lipid metabolism</keyword>
<evidence type="ECO:0000256" key="8">
    <source>
        <dbReference type="HAMAP-Rule" id="MF_00101"/>
    </source>
</evidence>
<sequence length="120" mass="13431">MIYGNGVDNVELSRIQAAMGRSEKFVIQVLTAKEFEKFQMFSSERRKVEFLAGRWAAKEAFSKAFGTGFGRSLAMHDLEIQNDTLGKPYFSKHPFEGGNVHLSISHSNVEAVAFVVLETI</sequence>
<evidence type="ECO:0000256" key="2">
    <source>
        <dbReference type="ARBA" id="ARBA00022679"/>
    </source>
</evidence>
<evidence type="ECO:0000256" key="4">
    <source>
        <dbReference type="ARBA" id="ARBA00022832"/>
    </source>
</evidence>
<dbReference type="EC" id="2.7.8.7" evidence="8"/>
<dbReference type="SUPFAM" id="SSF56214">
    <property type="entry name" value="4'-phosphopantetheinyl transferase"/>
    <property type="match status" value="1"/>
</dbReference>
<feature type="binding site" evidence="8">
    <location>
        <position position="59"/>
    </location>
    <ligand>
        <name>Mg(2+)</name>
        <dbReference type="ChEBI" id="CHEBI:18420"/>
    </ligand>
</feature>
<evidence type="ECO:0000313" key="10">
    <source>
        <dbReference type="EMBL" id="MQW39938.1"/>
    </source>
</evidence>
<dbReference type="InterPro" id="IPR002582">
    <property type="entry name" value="ACPS"/>
</dbReference>
<feature type="domain" description="4'-phosphopantetheinyl transferase" evidence="9">
    <location>
        <begin position="6"/>
        <end position="95"/>
    </location>
</feature>
<dbReference type="GO" id="GO:0000287">
    <property type="term" value="F:magnesium ion binding"/>
    <property type="evidence" value="ECO:0007669"/>
    <property type="project" value="UniProtKB-UniRule"/>
</dbReference>
<dbReference type="AlphaFoldDB" id="A0A7X2D0W3"/>
<organism evidence="10 11">
    <name type="scientific">Lactococcus hircilactis</name>
    <dbReference type="NCBI Taxonomy" id="1494462"/>
    <lineage>
        <taxon>Bacteria</taxon>
        <taxon>Bacillati</taxon>
        <taxon>Bacillota</taxon>
        <taxon>Bacilli</taxon>
        <taxon>Lactobacillales</taxon>
        <taxon>Streptococcaceae</taxon>
        <taxon>Lactococcus</taxon>
    </lineage>
</organism>
<comment type="caution">
    <text evidence="10">The sequence shown here is derived from an EMBL/GenBank/DDBJ whole genome shotgun (WGS) entry which is preliminary data.</text>
</comment>
<proteinExistence type="inferred from homology"/>
<dbReference type="RefSeq" id="WP_153496600.1">
    <property type="nucleotide sequence ID" value="NZ_CAXYUY010000026.1"/>
</dbReference>
<comment type="similarity">
    <text evidence="8">Belongs to the P-Pant transferase superfamily. AcpS family.</text>
</comment>
<evidence type="ECO:0000256" key="1">
    <source>
        <dbReference type="ARBA" id="ARBA00022516"/>
    </source>
</evidence>
<evidence type="ECO:0000259" key="9">
    <source>
        <dbReference type="Pfam" id="PF01648"/>
    </source>
</evidence>
<dbReference type="InterPro" id="IPR004568">
    <property type="entry name" value="Ppantetheine-prot_Trfase_dom"/>
</dbReference>
<protein>
    <recommendedName>
        <fullName evidence="8">Holo-[acyl-carrier-protein] synthase</fullName>
        <shortName evidence="8">Holo-ACP synthase</shortName>
        <ecNumber evidence="8">2.7.8.7</ecNumber>
    </recommendedName>
    <alternativeName>
        <fullName evidence="8">4'-phosphopantetheinyl transferase AcpS</fullName>
    </alternativeName>
</protein>
<keyword evidence="3 8" id="KW-0479">Metal-binding</keyword>
<evidence type="ECO:0000313" key="11">
    <source>
        <dbReference type="Proteomes" id="UP000439550"/>
    </source>
</evidence>
<feature type="binding site" evidence="8">
    <location>
        <position position="8"/>
    </location>
    <ligand>
        <name>Mg(2+)</name>
        <dbReference type="ChEBI" id="CHEBI:18420"/>
    </ligand>
</feature>
<comment type="function">
    <text evidence="8">Transfers the 4'-phosphopantetheine moiety from coenzyme A to a Ser of acyl-carrier-protein.</text>
</comment>
<dbReference type="InterPro" id="IPR037143">
    <property type="entry name" value="4-PPantetheinyl_Trfase_dom_sf"/>
</dbReference>